<name>A0A564Y8Z2_HYMDI</name>
<dbReference type="AlphaFoldDB" id="A0A564Y8Z2"/>
<organism evidence="1 2">
    <name type="scientific">Hymenolepis diminuta</name>
    <name type="common">Rat tapeworm</name>
    <dbReference type="NCBI Taxonomy" id="6216"/>
    <lineage>
        <taxon>Eukaryota</taxon>
        <taxon>Metazoa</taxon>
        <taxon>Spiralia</taxon>
        <taxon>Lophotrochozoa</taxon>
        <taxon>Platyhelminthes</taxon>
        <taxon>Cestoda</taxon>
        <taxon>Eucestoda</taxon>
        <taxon>Cyclophyllidea</taxon>
        <taxon>Hymenolepididae</taxon>
        <taxon>Hymenolepis</taxon>
    </lineage>
</organism>
<gene>
    <name evidence="1" type="ORF">WMSIL1_LOCUS3784</name>
</gene>
<feature type="non-terminal residue" evidence="1">
    <location>
        <position position="1"/>
    </location>
</feature>
<proteinExistence type="predicted"/>
<protein>
    <submittedName>
        <fullName evidence="1">Uncharacterized protein</fullName>
    </submittedName>
</protein>
<keyword evidence="2" id="KW-1185">Reference proteome</keyword>
<sequence>QPQPQHQGKHIYHINYNNNNTNNNKVRSGFVHIPTSIKLSILYTSMPGLQFARTQGGKDSVRTSNHEHLEVDTGSDGTIVSDEAWKALGGHKLNTFTFKVSRAAGDAVKLSGAMQ</sequence>
<reference evidence="1 2" key="1">
    <citation type="submission" date="2019-07" db="EMBL/GenBank/DDBJ databases">
        <authorList>
            <person name="Jastrzebski P J."/>
            <person name="Paukszto L."/>
            <person name="Jastrzebski P J."/>
        </authorList>
    </citation>
    <scope>NUCLEOTIDE SEQUENCE [LARGE SCALE GENOMIC DNA]</scope>
    <source>
        <strain evidence="1 2">WMS-il1</strain>
    </source>
</reference>
<evidence type="ECO:0000313" key="1">
    <source>
        <dbReference type="EMBL" id="VUZ43742.1"/>
    </source>
</evidence>
<dbReference type="EMBL" id="CABIJS010000111">
    <property type="protein sequence ID" value="VUZ43742.1"/>
    <property type="molecule type" value="Genomic_DNA"/>
</dbReference>
<evidence type="ECO:0000313" key="2">
    <source>
        <dbReference type="Proteomes" id="UP000321570"/>
    </source>
</evidence>
<accession>A0A564Y8Z2</accession>
<dbReference type="Proteomes" id="UP000321570">
    <property type="component" value="Unassembled WGS sequence"/>
</dbReference>